<gene>
    <name evidence="1" type="ORF">MC7420_5990</name>
</gene>
<dbReference type="AlphaFoldDB" id="B4W5D2"/>
<dbReference type="HOGENOM" id="CLU_153663_1_0_3"/>
<dbReference type="eggNOG" id="ENOG5032S45">
    <property type="taxonomic scope" value="Bacteria"/>
</dbReference>
<sequence>MKSLKIITALGGTGLVVLGVGLAWMNPGKEAYEEYAVEKLSTYLKDEVCTQTPKQLEFLNPDPEFLKRQCQSLVDTGRPQIQQIIDQQTERQNWVIFSIYRTDINISPLLPAYHFETVGVLQQFLTYQAQQQ</sequence>
<dbReference type="OrthoDB" id="573423at2"/>
<evidence type="ECO:0008006" key="3">
    <source>
        <dbReference type="Google" id="ProtNLM"/>
    </source>
</evidence>
<accession>B4W5D2</accession>
<dbReference type="RefSeq" id="WP_006106599.1">
    <property type="nucleotide sequence ID" value="NZ_DS989886.1"/>
</dbReference>
<organism evidence="1 2">
    <name type="scientific">Coleofasciculus chthonoplastes PCC 7420</name>
    <dbReference type="NCBI Taxonomy" id="118168"/>
    <lineage>
        <taxon>Bacteria</taxon>
        <taxon>Bacillati</taxon>
        <taxon>Cyanobacteriota</taxon>
        <taxon>Cyanophyceae</taxon>
        <taxon>Coleofasciculales</taxon>
        <taxon>Coleofasciculaceae</taxon>
        <taxon>Coleofasciculus</taxon>
    </lineage>
</organism>
<dbReference type="InterPro" id="IPR025578">
    <property type="entry name" value="DUF4359"/>
</dbReference>
<dbReference type="EMBL" id="DS989886">
    <property type="protein sequence ID" value="EDX70615.1"/>
    <property type="molecule type" value="Genomic_DNA"/>
</dbReference>
<proteinExistence type="predicted"/>
<dbReference type="Proteomes" id="UP000003835">
    <property type="component" value="Unassembled WGS sequence"/>
</dbReference>
<reference evidence="1 2" key="1">
    <citation type="submission" date="2008-07" db="EMBL/GenBank/DDBJ databases">
        <authorList>
            <person name="Tandeau de Marsac N."/>
            <person name="Ferriera S."/>
            <person name="Johnson J."/>
            <person name="Kravitz S."/>
            <person name="Beeson K."/>
            <person name="Sutton G."/>
            <person name="Rogers Y.-H."/>
            <person name="Friedman R."/>
            <person name="Frazier M."/>
            <person name="Venter J.C."/>
        </authorList>
    </citation>
    <scope>NUCLEOTIDE SEQUENCE [LARGE SCALE GENOMIC DNA]</scope>
    <source>
        <strain evidence="1 2">PCC 7420</strain>
    </source>
</reference>
<evidence type="ECO:0000313" key="1">
    <source>
        <dbReference type="EMBL" id="EDX70615.1"/>
    </source>
</evidence>
<name>B4W5D2_9CYAN</name>
<dbReference type="STRING" id="118168.MC7420_5990"/>
<dbReference type="Pfam" id="PF14271">
    <property type="entry name" value="DUF4359"/>
    <property type="match status" value="1"/>
</dbReference>
<evidence type="ECO:0000313" key="2">
    <source>
        <dbReference type="Proteomes" id="UP000003835"/>
    </source>
</evidence>
<keyword evidence="2" id="KW-1185">Reference proteome</keyword>
<protein>
    <recommendedName>
        <fullName evidence="3">DUF4359 domain-containing protein</fullName>
    </recommendedName>
</protein>